<feature type="domain" description="C2" evidence="2">
    <location>
        <begin position="848"/>
        <end position="975"/>
    </location>
</feature>
<reference evidence="5 6" key="1">
    <citation type="submission" date="2016-07" db="EMBL/GenBank/DDBJ databases">
        <title>Pervasive Adenine N6-methylation of Active Genes in Fungi.</title>
        <authorList>
            <consortium name="DOE Joint Genome Institute"/>
            <person name="Mondo S.J."/>
            <person name="Dannebaum R.O."/>
            <person name="Kuo R.C."/>
            <person name="Labutti K."/>
            <person name="Haridas S."/>
            <person name="Kuo A."/>
            <person name="Salamov A."/>
            <person name="Ahrendt S.R."/>
            <person name="Lipzen A."/>
            <person name="Sullivan W."/>
            <person name="Andreopoulos W.B."/>
            <person name="Clum A."/>
            <person name="Lindquist E."/>
            <person name="Daum C."/>
            <person name="Ramamoorthy G.K."/>
            <person name="Gryganskyi A."/>
            <person name="Culley D."/>
            <person name="Magnuson J.K."/>
            <person name="James T.Y."/>
            <person name="O'Malley M.A."/>
            <person name="Stajich J.E."/>
            <person name="Spatafora J.W."/>
            <person name="Visel A."/>
            <person name="Grigoriev I.V."/>
        </authorList>
    </citation>
    <scope>NUCLEOTIDE SEQUENCE [LARGE SCALE GENOMIC DNA]</scope>
    <source>
        <strain evidence="5 6">JEL800</strain>
    </source>
</reference>
<organism evidence="5 6">
    <name type="scientific">Rhizoclosmatium globosum</name>
    <dbReference type="NCBI Taxonomy" id="329046"/>
    <lineage>
        <taxon>Eukaryota</taxon>
        <taxon>Fungi</taxon>
        <taxon>Fungi incertae sedis</taxon>
        <taxon>Chytridiomycota</taxon>
        <taxon>Chytridiomycota incertae sedis</taxon>
        <taxon>Chytridiomycetes</taxon>
        <taxon>Chytridiales</taxon>
        <taxon>Chytriomycetaceae</taxon>
        <taxon>Rhizoclosmatium</taxon>
    </lineage>
</organism>
<dbReference type="PANTHER" id="PTHR47263">
    <property type="entry name" value="ADENYLATE CYCLASE ACTIVATION PROTEIN GIT1"/>
    <property type="match status" value="1"/>
</dbReference>
<feature type="domain" description="MHD1" evidence="3">
    <location>
        <begin position="680"/>
        <end position="801"/>
    </location>
</feature>
<name>A0A1Y2CMW4_9FUNG</name>
<dbReference type="PROSITE" id="PS51258">
    <property type="entry name" value="MHD1"/>
    <property type="match status" value="1"/>
</dbReference>
<evidence type="ECO:0000259" key="2">
    <source>
        <dbReference type="PROSITE" id="PS50004"/>
    </source>
</evidence>
<keyword evidence="6" id="KW-1185">Reference proteome</keyword>
<dbReference type="EMBL" id="MCGO01000012">
    <property type="protein sequence ID" value="ORY48307.1"/>
    <property type="molecule type" value="Genomic_DNA"/>
</dbReference>
<dbReference type="PANTHER" id="PTHR47263:SF1">
    <property type="entry name" value="C2 DOMAIN PROTEIN (AFU_ORTHOLOGUE AFUA_7G02350)"/>
    <property type="match status" value="1"/>
</dbReference>
<feature type="region of interest" description="Disordered" evidence="1">
    <location>
        <begin position="1"/>
        <end position="33"/>
    </location>
</feature>
<gene>
    <name evidence="5" type="ORF">BCR33DRAFT_714688</name>
</gene>
<dbReference type="Gene3D" id="1.10.357.50">
    <property type="match status" value="1"/>
</dbReference>
<sequence length="1224" mass="139186">MQRKKTTLSRTSKAVRTESVSETSNHNSNNDDRLRREAMKAAALCCVSFNAPSSSPTASTALSPASTASTTSTTSTTTSTTNAAQAIKDLRELGDKLRFAATATSSAASSAADQKKDRASVDAASGALTLGQRTVSDFRARLRQKAALFESTHVDPAQGIAAFAQPTFAKAARRYLQQTESLPANFQSDFAVAVLLVIATNTKHETDTLIAALVPKPTPAESDSLFLSTILIFIATLHEVICSEAAPTTLAAATHKFFSHVTIQNPTPTDLTYIRVALRKFLYAPLDDSTSTSSTTSSTTSTSQDATLDTSLLEYLRILIPCSDQDFIHLRQSARSSGTRDLAYSCLLAYKDRLDKCDTEIPNAPMQDFKSSELWEEWRKVEAGSVGQWCKVYQLSFSNLKKSIPTQEQEDMILPPGRFEYYKYLLKLCVQHDVKTPFPPTGIPDISKRSYQLLSQCAQRWRLTKEWRELALMEVLIGFFSDNIVGLGDIQNKMFWFIDYMTDNCPRTRWSEDNEYAKNLNALRFHIQARFTRLGDLAREGDRDWANRELQSYVAVYIRISQDYIIRHYFPSDPNEVVEDTVQGFIVDYIVDQYQKNSARLYPNEELGGLVKLTRWIRGELDMYHMFFRDPVCGRFRVGFMAEDIYVKRNFFPLLSVLQYIHLDFTLEQKKDAMNLVLGPEGLYSVVSELFSKLDPNLFDGKPHDIEEFFRPFIEDWLETMKEQWTEWASNAIKNDDFIPILAPTTMYSSSIRDIFGFFNNGLMFVKKLKDGSAASKRREALVVSFLRLMGKSLMEFAGQTCKEFDEMARVKNDKQPVDFQPRQCIKLNNIVGAIRHLKMIFAELNISEGSKMISASAIRSEPDAPNMIVDISIVRAFNLPAADSYSTDPYAYISISGQRAPEFTTHRVERNLNPVWNRNFKFKMDPEMARRNFFDFEICHDSTFIKNQVVARTKSGDSFSLQDRLFQDFLTHEFEMELEPQGKLVVRVLRNGEIGDRQFWVEKCMQTLKYTGETIVRVMMNQMIRFAEAEWVKVSQSFKGGLFKGNRSTSPSSPAFSVVDEAKVEVALLPLLQYLDTNLTLMNQNLDRPLLDEFLRETYPSYFQVEEQGNGSEDLLDELSLEQQKQSQDRPSMISLVLWNELLIRMKSSLETIRSKKATGERGAIIVLGDAEKKQVSALEFVMEFLKAFFYCDLDGRCCGFSLKVLETRYYREVRSVVRSLLG</sequence>
<feature type="region of interest" description="Disordered" evidence="1">
    <location>
        <begin position="53"/>
        <end position="81"/>
    </location>
</feature>
<evidence type="ECO:0000259" key="3">
    <source>
        <dbReference type="PROSITE" id="PS51258"/>
    </source>
</evidence>
<dbReference type="Pfam" id="PF00168">
    <property type="entry name" value="C2"/>
    <property type="match status" value="1"/>
</dbReference>
<dbReference type="InterPro" id="IPR052811">
    <property type="entry name" value="Glucose_resp_signaling"/>
</dbReference>
<protein>
    <recommendedName>
        <fullName evidence="7">C2 domain-containing protein</fullName>
    </recommendedName>
</protein>
<dbReference type="OrthoDB" id="2015333at2759"/>
<evidence type="ECO:0000256" key="1">
    <source>
        <dbReference type="SAM" id="MobiDB-lite"/>
    </source>
</evidence>
<evidence type="ECO:0000313" key="5">
    <source>
        <dbReference type="EMBL" id="ORY48307.1"/>
    </source>
</evidence>
<dbReference type="PROSITE" id="PS51259">
    <property type="entry name" value="MHD2"/>
    <property type="match status" value="1"/>
</dbReference>
<evidence type="ECO:0008006" key="7">
    <source>
        <dbReference type="Google" id="ProtNLM"/>
    </source>
</evidence>
<dbReference type="Proteomes" id="UP000193642">
    <property type="component" value="Unassembled WGS sequence"/>
</dbReference>
<comment type="caution">
    <text evidence="5">The sequence shown here is derived from an EMBL/GenBank/DDBJ whole genome shotgun (WGS) entry which is preliminary data.</text>
</comment>
<dbReference type="PROSITE" id="PS50004">
    <property type="entry name" value="C2"/>
    <property type="match status" value="1"/>
</dbReference>
<dbReference type="InterPro" id="IPR014770">
    <property type="entry name" value="Munc13_1"/>
</dbReference>
<dbReference type="InterPro" id="IPR035892">
    <property type="entry name" value="C2_domain_sf"/>
</dbReference>
<accession>A0A1Y2CMW4</accession>
<dbReference type="SUPFAM" id="SSF49562">
    <property type="entry name" value="C2 domain (Calcium/lipid-binding domain, CaLB)"/>
    <property type="match status" value="1"/>
</dbReference>
<proteinExistence type="predicted"/>
<evidence type="ECO:0000313" key="6">
    <source>
        <dbReference type="Proteomes" id="UP000193642"/>
    </source>
</evidence>
<feature type="domain" description="MHD2" evidence="4">
    <location>
        <begin position="1066"/>
        <end position="1224"/>
    </location>
</feature>
<dbReference type="Gene3D" id="2.60.40.150">
    <property type="entry name" value="C2 domain"/>
    <property type="match status" value="1"/>
</dbReference>
<dbReference type="SMART" id="SM00239">
    <property type="entry name" value="C2"/>
    <property type="match status" value="1"/>
</dbReference>
<dbReference type="AlphaFoldDB" id="A0A1Y2CMW4"/>
<evidence type="ECO:0000259" key="4">
    <source>
        <dbReference type="PROSITE" id="PS51259"/>
    </source>
</evidence>
<dbReference type="InterPro" id="IPR014772">
    <property type="entry name" value="Munc13_dom-2"/>
</dbReference>
<dbReference type="InterPro" id="IPR000008">
    <property type="entry name" value="C2_dom"/>
</dbReference>
<feature type="compositionally biased region" description="Polar residues" evidence="1">
    <location>
        <begin position="8"/>
        <end position="28"/>
    </location>
</feature>